<dbReference type="GO" id="GO:0004601">
    <property type="term" value="F:peroxidase activity"/>
    <property type="evidence" value="ECO:0007669"/>
    <property type="project" value="UniProtKB-KW"/>
</dbReference>
<accession>A0ABT4A613</accession>
<keyword evidence="10" id="KW-1185">Reference proteome</keyword>
<evidence type="ECO:0000313" key="9">
    <source>
        <dbReference type="EMBL" id="MCY1077084.1"/>
    </source>
</evidence>
<organism evidence="9 10">
    <name type="scientific">Archangium lansingense</name>
    <dbReference type="NCBI Taxonomy" id="2995310"/>
    <lineage>
        <taxon>Bacteria</taxon>
        <taxon>Pseudomonadati</taxon>
        <taxon>Myxococcota</taxon>
        <taxon>Myxococcia</taxon>
        <taxon>Myxococcales</taxon>
        <taxon>Cystobacterineae</taxon>
        <taxon>Archangiaceae</taxon>
        <taxon>Archangium</taxon>
    </lineage>
</organism>
<dbReference type="InterPro" id="IPR048328">
    <property type="entry name" value="Dyp_perox_C"/>
</dbReference>
<keyword evidence="5" id="KW-0732">Signal</keyword>
<dbReference type="PANTHER" id="PTHR30521">
    <property type="entry name" value="DEFERROCHELATASE/PEROXIDASE"/>
    <property type="match status" value="1"/>
</dbReference>
<keyword evidence="7" id="KW-0408">Iron</keyword>
<dbReference type="PROSITE" id="PS51404">
    <property type="entry name" value="DYP_PEROXIDASE"/>
    <property type="match status" value="1"/>
</dbReference>
<protein>
    <submittedName>
        <fullName evidence="9">Dyp-type peroxidase</fullName>
    </submittedName>
</protein>
<dbReference type="InterPro" id="IPR006314">
    <property type="entry name" value="Dyp_peroxidase"/>
</dbReference>
<sequence length="125" mass="14811">MAQNQLTHLTDIKRPYFLRVPLLRLVFWGWTREAKYRQLIRRGRPYREVVQGQKEEGMFFVALNASLRRQFEFIQHSWLNNPKFGGQYDSRDPITGLPRFVHVRGGAYFFLPGIRALRFLASLSP</sequence>
<keyword evidence="4" id="KW-0479">Metal-binding</keyword>
<dbReference type="InterPro" id="IPR011008">
    <property type="entry name" value="Dimeric_a/b-barrel"/>
</dbReference>
<evidence type="ECO:0000256" key="6">
    <source>
        <dbReference type="ARBA" id="ARBA00023002"/>
    </source>
</evidence>
<evidence type="ECO:0000256" key="7">
    <source>
        <dbReference type="ARBA" id="ARBA00023004"/>
    </source>
</evidence>
<evidence type="ECO:0000256" key="5">
    <source>
        <dbReference type="ARBA" id="ARBA00022729"/>
    </source>
</evidence>
<comment type="caution">
    <text evidence="9">The sequence shown here is derived from an EMBL/GenBank/DDBJ whole genome shotgun (WGS) entry which is preliminary data.</text>
</comment>
<dbReference type="RefSeq" id="WP_267535937.1">
    <property type="nucleotide sequence ID" value="NZ_JAPNKA010000001.1"/>
</dbReference>
<evidence type="ECO:0000256" key="4">
    <source>
        <dbReference type="ARBA" id="ARBA00022723"/>
    </source>
</evidence>
<dbReference type="EMBL" id="JAPNKA010000001">
    <property type="protein sequence ID" value="MCY1077084.1"/>
    <property type="molecule type" value="Genomic_DNA"/>
</dbReference>
<comment type="cofactor">
    <cofactor evidence="1">
        <name>heme b</name>
        <dbReference type="ChEBI" id="CHEBI:60344"/>
    </cofactor>
</comment>
<dbReference type="SUPFAM" id="SSF54909">
    <property type="entry name" value="Dimeric alpha+beta barrel"/>
    <property type="match status" value="1"/>
</dbReference>
<dbReference type="Pfam" id="PF20628">
    <property type="entry name" value="Dyp_perox_C"/>
    <property type="match status" value="1"/>
</dbReference>
<evidence type="ECO:0000256" key="2">
    <source>
        <dbReference type="ARBA" id="ARBA00022559"/>
    </source>
</evidence>
<dbReference type="PANTHER" id="PTHR30521:SF4">
    <property type="entry name" value="DEFERROCHELATASE"/>
    <property type="match status" value="1"/>
</dbReference>
<reference evidence="9 10" key="1">
    <citation type="submission" date="2022-11" db="EMBL/GenBank/DDBJ databases">
        <title>Minimal conservation of predation-associated metabolite biosynthetic gene clusters underscores biosynthetic potential of Myxococcota including descriptions for ten novel species: Archangium lansinium sp. nov., Myxococcus landrumus sp. nov., Nannocystis bai.</title>
        <authorList>
            <person name="Ahearne A."/>
            <person name="Stevens C."/>
            <person name="Phillips K."/>
        </authorList>
    </citation>
    <scope>NUCLEOTIDE SEQUENCE [LARGE SCALE GENOMIC DNA]</scope>
    <source>
        <strain evidence="9 10">MIWBW</strain>
    </source>
</reference>
<name>A0ABT4A613_9BACT</name>
<evidence type="ECO:0000256" key="1">
    <source>
        <dbReference type="ARBA" id="ARBA00001970"/>
    </source>
</evidence>
<feature type="domain" description="Dyp-type peroxidase C-terminal" evidence="8">
    <location>
        <begin position="32"/>
        <end position="114"/>
    </location>
</feature>
<evidence type="ECO:0000256" key="3">
    <source>
        <dbReference type="ARBA" id="ARBA00022617"/>
    </source>
</evidence>
<evidence type="ECO:0000259" key="8">
    <source>
        <dbReference type="Pfam" id="PF20628"/>
    </source>
</evidence>
<keyword evidence="6" id="KW-0560">Oxidoreductase</keyword>
<evidence type="ECO:0000313" key="10">
    <source>
        <dbReference type="Proteomes" id="UP001207654"/>
    </source>
</evidence>
<gene>
    <name evidence="9" type="ORF">OV287_21625</name>
</gene>
<keyword evidence="3" id="KW-0349">Heme</keyword>
<keyword evidence="2 9" id="KW-0575">Peroxidase</keyword>
<dbReference type="Proteomes" id="UP001207654">
    <property type="component" value="Unassembled WGS sequence"/>
</dbReference>
<proteinExistence type="predicted"/>